<proteinExistence type="predicted"/>
<sequence length="182" mass="19959">MGRACGDGSEEAVVWIWQKLGGHGVEVEPSTKKIERRGTRWADDGPGRPASRVKERLRVESAFRVRCLSSVDCFILVLTALIDEEMACGSGFCLSPLRSGSRTCMSLSLISGRSGVPQRVFIPVGLLLLLLIRPARTLMKPKPQPVFSSRCKLSFLTLGQTRLGICALGVLTRQVVYITLTR</sequence>
<protein>
    <submittedName>
        <fullName evidence="1">Uncharacterized protein</fullName>
    </submittedName>
</protein>
<evidence type="ECO:0000313" key="1">
    <source>
        <dbReference type="EMBL" id="KAF2553445.1"/>
    </source>
</evidence>
<dbReference type="Proteomes" id="UP000712281">
    <property type="component" value="Unassembled WGS sequence"/>
</dbReference>
<dbReference type="AlphaFoldDB" id="A0A8S9H4H9"/>
<dbReference type="EMBL" id="QGKW02001988">
    <property type="protein sequence ID" value="KAF2553445.1"/>
    <property type="molecule type" value="Genomic_DNA"/>
</dbReference>
<accession>A0A8S9H4H9</accession>
<name>A0A8S9H4H9_BRACR</name>
<gene>
    <name evidence="1" type="ORF">F2Q68_00035946</name>
</gene>
<evidence type="ECO:0000313" key="2">
    <source>
        <dbReference type="Proteomes" id="UP000712281"/>
    </source>
</evidence>
<organism evidence="1 2">
    <name type="scientific">Brassica cretica</name>
    <name type="common">Mustard</name>
    <dbReference type="NCBI Taxonomy" id="69181"/>
    <lineage>
        <taxon>Eukaryota</taxon>
        <taxon>Viridiplantae</taxon>
        <taxon>Streptophyta</taxon>
        <taxon>Embryophyta</taxon>
        <taxon>Tracheophyta</taxon>
        <taxon>Spermatophyta</taxon>
        <taxon>Magnoliopsida</taxon>
        <taxon>eudicotyledons</taxon>
        <taxon>Gunneridae</taxon>
        <taxon>Pentapetalae</taxon>
        <taxon>rosids</taxon>
        <taxon>malvids</taxon>
        <taxon>Brassicales</taxon>
        <taxon>Brassicaceae</taxon>
        <taxon>Brassiceae</taxon>
        <taxon>Brassica</taxon>
    </lineage>
</organism>
<comment type="caution">
    <text evidence="1">The sequence shown here is derived from an EMBL/GenBank/DDBJ whole genome shotgun (WGS) entry which is preliminary data.</text>
</comment>
<reference evidence="1" key="1">
    <citation type="submission" date="2019-12" db="EMBL/GenBank/DDBJ databases">
        <title>Genome sequencing and annotation of Brassica cretica.</title>
        <authorList>
            <person name="Studholme D.J."/>
            <person name="Sarris P.F."/>
        </authorList>
    </citation>
    <scope>NUCLEOTIDE SEQUENCE</scope>
    <source>
        <strain evidence="1">PFS-001/15</strain>
        <tissue evidence="1">Leaf</tissue>
    </source>
</reference>